<gene>
    <name evidence="9" type="ORF">A2617_02780</name>
</gene>
<keyword evidence="4 7" id="KW-0812">Transmembrane</keyword>
<keyword evidence="3" id="KW-1003">Cell membrane</keyword>
<dbReference type="PANTHER" id="PTHR43414:SF1">
    <property type="entry name" value="PEPTIDE PERMEASE"/>
    <property type="match status" value="1"/>
</dbReference>
<feature type="transmembrane region" description="Helical" evidence="7">
    <location>
        <begin position="37"/>
        <end position="59"/>
    </location>
</feature>
<dbReference type="Proteomes" id="UP000177135">
    <property type="component" value="Unassembled WGS sequence"/>
</dbReference>
<comment type="subcellular location">
    <subcellularLocation>
        <location evidence="1">Cell membrane</location>
        <topology evidence="1">Multi-pass membrane protein</topology>
    </subcellularLocation>
</comment>
<dbReference type="InterPro" id="IPR020846">
    <property type="entry name" value="MFS_dom"/>
</dbReference>
<evidence type="ECO:0000256" key="3">
    <source>
        <dbReference type="ARBA" id="ARBA00022475"/>
    </source>
</evidence>
<evidence type="ECO:0000256" key="1">
    <source>
        <dbReference type="ARBA" id="ARBA00004651"/>
    </source>
</evidence>
<dbReference type="InterPro" id="IPR036259">
    <property type="entry name" value="MFS_trans_sf"/>
</dbReference>
<dbReference type="PROSITE" id="PS50850">
    <property type="entry name" value="MFS"/>
    <property type="match status" value="1"/>
</dbReference>
<accession>A0A1F5N339</accession>
<dbReference type="Pfam" id="PF07690">
    <property type="entry name" value="MFS_1"/>
    <property type="match status" value="1"/>
</dbReference>
<sequence length="185" mass="20880">MKNRALKLLFIWNGVFMLAISLLGPLYAVYVEKLGNGILIISASWSVFLFSTTFFTFLVSRLGEKIRKDHLLMANYLIRAFVWLGFIFIGNIPQLIVLQIFLGLAEALGTPAFEAMFAEHIDKNKDIEEYADWELIQNIVMAIGVLLGGLIVNSFGFKYLFSFMSILAVISFLGILFKPKKVAIE</sequence>
<evidence type="ECO:0000256" key="6">
    <source>
        <dbReference type="ARBA" id="ARBA00023136"/>
    </source>
</evidence>
<dbReference type="EMBL" id="MFEC01000002">
    <property type="protein sequence ID" value="OGE72066.1"/>
    <property type="molecule type" value="Genomic_DNA"/>
</dbReference>
<protein>
    <recommendedName>
        <fullName evidence="8">Major facilitator superfamily (MFS) profile domain-containing protein</fullName>
    </recommendedName>
</protein>
<feature type="transmembrane region" description="Helical" evidence="7">
    <location>
        <begin position="135"/>
        <end position="153"/>
    </location>
</feature>
<comment type="caution">
    <text evidence="9">The sequence shown here is derived from an EMBL/GenBank/DDBJ whole genome shotgun (WGS) entry which is preliminary data.</text>
</comment>
<keyword evidence="2" id="KW-0813">Transport</keyword>
<evidence type="ECO:0000256" key="5">
    <source>
        <dbReference type="ARBA" id="ARBA00022989"/>
    </source>
</evidence>
<feature type="domain" description="Major facilitator superfamily (MFS) profile" evidence="8">
    <location>
        <begin position="5"/>
        <end position="185"/>
    </location>
</feature>
<dbReference type="Gene3D" id="1.20.1250.20">
    <property type="entry name" value="MFS general substrate transporter like domains"/>
    <property type="match status" value="1"/>
</dbReference>
<reference evidence="9 10" key="1">
    <citation type="journal article" date="2016" name="Nat. Commun.">
        <title>Thousands of microbial genomes shed light on interconnected biogeochemical processes in an aquifer system.</title>
        <authorList>
            <person name="Anantharaman K."/>
            <person name="Brown C.T."/>
            <person name="Hug L.A."/>
            <person name="Sharon I."/>
            <person name="Castelle C.J."/>
            <person name="Probst A.J."/>
            <person name="Thomas B.C."/>
            <person name="Singh A."/>
            <person name="Wilkins M.J."/>
            <person name="Karaoz U."/>
            <person name="Brodie E.L."/>
            <person name="Williams K.H."/>
            <person name="Hubbard S.S."/>
            <person name="Banfield J.F."/>
        </authorList>
    </citation>
    <scope>NUCLEOTIDE SEQUENCE [LARGE SCALE GENOMIC DNA]</scope>
</reference>
<dbReference type="PANTHER" id="PTHR43414">
    <property type="entry name" value="MULTIDRUG RESISTANCE PROTEIN MDTG"/>
    <property type="match status" value="1"/>
</dbReference>
<dbReference type="GO" id="GO:0005886">
    <property type="term" value="C:plasma membrane"/>
    <property type="evidence" value="ECO:0007669"/>
    <property type="project" value="UniProtKB-SubCell"/>
</dbReference>
<evidence type="ECO:0000256" key="2">
    <source>
        <dbReference type="ARBA" id="ARBA00022448"/>
    </source>
</evidence>
<keyword evidence="5 7" id="KW-1133">Transmembrane helix</keyword>
<evidence type="ECO:0000259" key="8">
    <source>
        <dbReference type="PROSITE" id="PS50850"/>
    </source>
</evidence>
<dbReference type="GO" id="GO:0022857">
    <property type="term" value="F:transmembrane transporter activity"/>
    <property type="evidence" value="ECO:0007669"/>
    <property type="project" value="InterPro"/>
</dbReference>
<feature type="transmembrane region" description="Helical" evidence="7">
    <location>
        <begin position="9"/>
        <end position="31"/>
    </location>
</feature>
<dbReference type="AlphaFoldDB" id="A0A1F5N339"/>
<evidence type="ECO:0000313" key="10">
    <source>
        <dbReference type="Proteomes" id="UP000177135"/>
    </source>
</evidence>
<feature type="transmembrane region" description="Helical" evidence="7">
    <location>
        <begin position="159"/>
        <end position="177"/>
    </location>
</feature>
<keyword evidence="6 7" id="KW-0472">Membrane</keyword>
<evidence type="ECO:0000256" key="4">
    <source>
        <dbReference type="ARBA" id="ARBA00022692"/>
    </source>
</evidence>
<evidence type="ECO:0000313" key="9">
    <source>
        <dbReference type="EMBL" id="OGE72066.1"/>
    </source>
</evidence>
<dbReference type="SUPFAM" id="SSF103473">
    <property type="entry name" value="MFS general substrate transporter"/>
    <property type="match status" value="1"/>
</dbReference>
<organism evidence="9 10">
    <name type="scientific">Candidatus Daviesbacteria bacterium RIFOXYD1_FULL_41_10</name>
    <dbReference type="NCBI Taxonomy" id="1797801"/>
    <lineage>
        <taxon>Bacteria</taxon>
        <taxon>Candidatus Daviesiibacteriota</taxon>
    </lineage>
</organism>
<name>A0A1F5N339_9BACT</name>
<proteinExistence type="predicted"/>
<dbReference type="InterPro" id="IPR011701">
    <property type="entry name" value="MFS"/>
</dbReference>
<evidence type="ECO:0000256" key="7">
    <source>
        <dbReference type="SAM" id="Phobius"/>
    </source>
</evidence>